<evidence type="ECO:0008006" key="4">
    <source>
        <dbReference type="Google" id="ProtNLM"/>
    </source>
</evidence>
<keyword evidence="3" id="KW-1185">Reference proteome</keyword>
<dbReference type="RefSeq" id="WP_345230410.1">
    <property type="nucleotide sequence ID" value="NZ_BAABIQ010000005.1"/>
</dbReference>
<gene>
    <name evidence="2" type="ORF">GCM10023231_07870</name>
</gene>
<protein>
    <recommendedName>
        <fullName evidence="4">Beta-carotene 15,15'-monooxygenase</fullName>
    </recommendedName>
</protein>
<dbReference type="Pfam" id="PF19992">
    <property type="entry name" value="DUF6427"/>
    <property type="match status" value="1"/>
</dbReference>
<proteinExistence type="predicted"/>
<name>A0ABP9AMV8_9SPHI</name>
<dbReference type="EMBL" id="BAABIQ010000005">
    <property type="protein sequence ID" value="GAA4782628.1"/>
    <property type="molecule type" value="Genomic_DNA"/>
</dbReference>
<feature type="transmembrane region" description="Helical" evidence="1">
    <location>
        <begin position="307"/>
        <end position="325"/>
    </location>
</feature>
<reference evidence="3" key="1">
    <citation type="journal article" date="2019" name="Int. J. Syst. Evol. Microbiol.">
        <title>The Global Catalogue of Microorganisms (GCM) 10K type strain sequencing project: providing services to taxonomists for standard genome sequencing and annotation.</title>
        <authorList>
            <consortium name="The Broad Institute Genomics Platform"/>
            <consortium name="The Broad Institute Genome Sequencing Center for Infectious Disease"/>
            <person name="Wu L."/>
            <person name="Ma J."/>
        </authorList>
    </citation>
    <scope>NUCLEOTIDE SEQUENCE [LARGE SCALE GENOMIC DNA]</scope>
    <source>
        <strain evidence="3">JCM 18200</strain>
    </source>
</reference>
<keyword evidence="1" id="KW-0812">Transmembrane</keyword>
<feature type="transmembrane region" description="Helical" evidence="1">
    <location>
        <begin position="179"/>
        <end position="199"/>
    </location>
</feature>
<feature type="transmembrane region" description="Helical" evidence="1">
    <location>
        <begin position="258"/>
        <end position="277"/>
    </location>
</feature>
<feature type="transmembrane region" description="Helical" evidence="1">
    <location>
        <begin position="228"/>
        <end position="246"/>
    </location>
</feature>
<organism evidence="2 3">
    <name type="scientific">Olivibacter ginsenosidimutans</name>
    <dbReference type="NCBI Taxonomy" id="1176537"/>
    <lineage>
        <taxon>Bacteria</taxon>
        <taxon>Pseudomonadati</taxon>
        <taxon>Bacteroidota</taxon>
        <taxon>Sphingobacteriia</taxon>
        <taxon>Sphingobacteriales</taxon>
        <taxon>Sphingobacteriaceae</taxon>
        <taxon>Olivibacter</taxon>
    </lineage>
</organism>
<dbReference type="InterPro" id="IPR045625">
    <property type="entry name" value="DUF6427"/>
</dbReference>
<evidence type="ECO:0000313" key="3">
    <source>
        <dbReference type="Proteomes" id="UP001501411"/>
    </source>
</evidence>
<evidence type="ECO:0000313" key="2">
    <source>
        <dbReference type="EMBL" id="GAA4782628.1"/>
    </source>
</evidence>
<evidence type="ECO:0000256" key="1">
    <source>
        <dbReference type="SAM" id="Phobius"/>
    </source>
</evidence>
<feature type="transmembrane region" description="Helical" evidence="1">
    <location>
        <begin position="144"/>
        <end position="167"/>
    </location>
</feature>
<feature type="transmembrane region" description="Helical" evidence="1">
    <location>
        <begin position="97"/>
        <end position="124"/>
    </location>
</feature>
<keyword evidence="1" id="KW-0472">Membrane</keyword>
<accession>A0ABP9AMV8</accession>
<dbReference type="Proteomes" id="UP001501411">
    <property type="component" value="Unassembled WGS sequence"/>
</dbReference>
<feature type="transmembrane region" description="Helical" evidence="1">
    <location>
        <begin position="51"/>
        <end position="76"/>
    </location>
</feature>
<comment type="caution">
    <text evidence="2">The sequence shown here is derived from an EMBL/GenBank/DDBJ whole genome shotgun (WGS) entry which is preliminary data.</text>
</comment>
<keyword evidence="1" id="KW-1133">Transmembrane helix</keyword>
<sequence>MIHLFRKFTPSNLAFLIVIAFILCAGAFFHLPEAFHPLLFEKAIMTFLSGFSHITLSPQSNVVITLVITVTQALLLNRIVDNHNLLGKPTFLPALMYVTTASLLLPFLALTPTLICNFVLIWMIDKLLKTYHRSEVKSTLFDLGMLVAVGTLFYFPFILMLLVLWVALILFRPFDWREWVAGLLGFATVYFLLGIIYLWNDKIGEFYAIWKPLTNPIPTSFTIELYDYWVLLPLGLILLLFFNTLRENYYKSVVPVRKSFQLLFFMFLFGVLSYYLKAHTPDYHFLICAPPISIYMAYYFNFAKTAWFYESVYALLLVAILYFQFF</sequence>
<feature type="transmembrane region" description="Helical" evidence="1">
    <location>
        <begin position="12"/>
        <end position="31"/>
    </location>
</feature>